<feature type="transmembrane region" description="Helical" evidence="1">
    <location>
        <begin position="302"/>
        <end position="320"/>
    </location>
</feature>
<feature type="transmembrane region" description="Helical" evidence="1">
    <location>
        <begin position="118"/>
        <end position="134"/>
    </location>
</feature>
<feature type="transmembrane region" description="Helical" evidence="1">
    <location>
        <begin position="141"/>
        <end position="161"/>
    </location>
</feature>
<dbReference type="PANTHER" id="PTHR41771:SF1">
    <property type="entry name" value="MEMBRANE PROTEIN"/>
    <property type="match status" value="1"/>
</dbReference>
<dbReference type="Pfam" id="PF07907">
    <property type="entry name" value="YibE_F"/>
    <property type="match status" value="1"/>
</dbReference>
<organism evidence="2 3">
    <name type="scientific">[Clostridium] ultunense Esp</name>
    <dbReference type="NCBI Taxonomy" id="1288971"/>
    <lineage>
        <taxon>Bacteria</taxon>
        <taxon>Bacillati</taxon>
        <taxon>Bacillota</taxon>
        <taxon>Tissierellia</taxon>
        <taxon>Tissierellales</taxon>
        <taxon>Tepidimicrobiaceae</taxon>
        <taxon>Schnuerera</taxon>
    </lineage>
</organism>
<dbReference type="InterPro" id="IPR012507">
    <property type="entry name" value="YibE_F"/>
</dbReference>
<feature type="transmembrane region" description="Helical" evidence="1">
    <location>
        <begin position="340"/>
        <end position="362"/>
    </location>
</feature>
<feature type="transmembrane region" description="Helical" evidence="1">
    <location>
        <begin position="167"/>
        <end position="186"/>
    </location>
</feature>
<evidence type="ECO:0000313" key="2">
    <source>
        <dbReference type="EMBL" id="SHD76129.1"/>
    </source>
</evidence>
<dbReference type="EMBL" id="LT669839">
    <property type="protein sequence ID" value="SHD76129.1"/>
    <property type="molecule type" value="Genomic_DNA"/>
</dbReference>
<evidence type="ECO:0000256" key="1">
    <source>
        <dbReference type="SAM" id="Phobius"/>
    </source>
</evidence>
<keyword evidence="1" id="KW-0812">Transmembrane</keyword>
<dbReference type="OrthoDB" id="5753718at2"/>
<dbReference type="AlphaFoldDB" id="M1ZGV5"/>
<feature type="transmembrane region" description="Helical" evidence="1">
    <location>
        <begin position="244"/>
        <end position="265"/>
    </location>
</feature>
<dbReference type="RefSeq" id="WP_005587836.1">
    <property type="nucleotide sequence ID" value="NZ_LT669839.1"/>
</dbReference>
<keyword evidence="3" id="KW-1185">Reference proteome</keyword>
<reference evidence="2 3" key="1">
    <citation type="submission" date="2016-11" db="EMBL/GenBank/DDBJ databases">
        <authorList>
            <person name="Manzoor S."/>
        </authorList>
    </citation>
    <scope>NUCLEOTIDE SEQUENCE [LARGE SCALE GENOMIC DNA]</scope>
    <source>
        <strain evidence="2">Clostridium ultunense strain Esp</strain>
    </source>
</reference>
<evidence type="ECO:0000313" key="3">
    <source>
        <dbReference type="Proteomes" id="UP000245423"/>
    </source>
</evidence>
<dbReference type="PANTHER" id="PTHR41771">
    <property type="entry name" value="MEMBRANE PROTEIN-RELATED"/>
    <property type="match status" value="1"/>
</dbReference>
<protein>
    <submittedName>
        <fullName evidence="2">YibE/F family protein</fullName>
    </submittedName>
</protein>
<accession>M1ZGV5</accession>
<keyword evidence="1" id="KW-1133">Transmembrane helix</keyword>
<name>M1ZGV5_9FIRM</name>
<keyword evidence="1" id="KW-0472">Membrane</keyword>
<dbReference type="Proteomes" id="UP000245423">
    <property type="component" value="Chromosome 1"/>
</dbReference>
<proteinExistence type="predicted"/>
<gene>
    <name evidence="2" type="ORF">CUESP1_0748</name>
</gene>
<dbReference type="HOGENOM" id="CLU_028166_4_0_9"/>
<sequence length="372" mass="40749">MKNNLWIVLLLVVLIPSNVHGEYMEPVDTYMERAIVLEVEEGEVIEEVEGILTQVQYVKLEIISGKYKGKIFETENHLSDNIAYDIVVKKGDKVVVGIEEYDDDLVEVYVSDYARQNYIFYLLGLFVLLIIVIGREKGIKAVITLAITIFMIMKVLLPLMLKGINPIPISVLVSIGVTIITIFLIGGINSKSISAIVGTSSGVIISGLIAYFVGSQVRLTGLSAEEATMLMYIPQGVDFDFRGLLFSGIILGALGAIMDVGMSIASSIEEIHNANENLTKRELFNSGMNVGKDIMGTMTNTLILAYTGSSIPLLLLFMAYETSMIKIINLDIIATEIVRSLSGSIGLVLTIPLTALISTVLIKRDKVEKMSK</sequence>
<feature type="transmembrane region" description="Helical" evidence="1">
    <location>
        <begin position="193"/>
        <end position="213"/>
    </location>
</feature>